<sequence length="129" mass="14337">MPSSGSGMHGGWVGFGSDSDGGKFVENGWQNSWQSGQSGGNFGWDKKQSSDNSWDSSGKQKWYWGNGESHGWDTWDSDKSSQSGDWSGGTVQEPDFYTSWGNINTNSWKNHGGGEGWHKWEGWKLFCKL</sequence>
<evidence type="ECO:0000313" key="3">
    <source>
        <dbReference type="WBParaSite" id="EEL_0000292501-mRNA-1"/>
    </source>
</evidence>
<dbReference type="AlphaFoldDB" id="A0A0R3RN65"/>
<protein>
    <submittedName>
        <fullName evidence="3">Carbohydrate-binding protein</fullName>
    </submittedName>
</protein>
<reference evidence="3" key="1">
    <citation type="submission" date="2017-02" db="UniProtKB">
        <authorList>
            <consortium name="WormBaseParasite"/>
        </authorList>
    </citation>
    <scope>IDENTIFICATION</scope>
</reference>
<dbReference type="WBParaSite" id="EEL_0000292501-mRNA-1">
    <property type="protein sequence ID" value="EEL_0000292501-mRNA-1"/>
    <property type="gene ID" value="EEL_0000292501"/>
</dbReference>
<keyword evidence="2" id="KW-1185">Reference proteome</keyword>
<dbReference type="STRING" id="1147741.A0A0R3RN65"/>
<evidence type="ECO:0000313" key="2">
    <source>
        <dbReference type="Proteomes" id="UP000050640"/>
    </source>
</evidence>
<proteinExistence type="predicted"/>
<dbReference type="Proteomes" id="UP000050640">
    <property type="component" value="Unplaced"/>
</dbReference>
<feature type="compositionally biased region" description="Polar residues" evidence="1">
    <location>
        <begin position="50"/>
        <end position="59"/>
    </location>
</feature>
<accession>A0A0R3RN65</accession>
<feature type="region of interest" description="Disordered" evidence="1">
    <location>
        <begin position="1"/>
        <end position="60"/>
    </location>
</feature>
<name>A0A0R3RN65_9BILA</name>
<evidence type="ECO:0000256" key="1">
    <source>
        <dbReference type="SAM" id="MobiDB-lite"/>
    </source>
</evidence>
<organism evidence="2 3">
    <name type="scientific">Elaeophora elaphi</name>
    <dbReference type="NCBI Taxonomy" id="1147741"/>
    <lineage>
        <taxon>Eukaryota</taxon>
        <taxon>Metazoa</taxon>
        <taxon>Ecdysozoa</taxon>
        <taxon>Nematoda</taxon>
        <taxon>Chromadorea</taxon>
        <taxon>Rhabditida</taxon>
        <taxon>Spirurina</taxon>
        <taxon>Spiruromorpha</taxon>
        <taxon>Filarioidea</taxon>
        <taxon>Onchocercidae</taxon>
        <taxon>Elaeophora</taxon>
    </lineage>
</organism>